<accession>A0A817Q459</accession>
<gene>
    <name evidence="2" type="ORF">TIS948_LOCUS11445</name>
</gene>
<dbReference type="Proteomes" id="UP000663825">
    <property type="component" value="Unassembled WGS sequence"/>
</dbReference>
<evidence type="ECO:0000313" key="3">
    <source>
        <dbReference type="Proteomes" id="UP000663825"/>
    </source>
</evidence>
<feature type="transmembrane region" description="Helical" evidence="1">
    <location>
        <begin position="48"/>
        <end position="69"/>
    </location>
</feature>
<feature type="transmembrane region" description="Helical" evidence="1">
    <location>
        <begin position="90"/>
        <end position="115"/>
    </location>
</feature>
<organism evidence="2 3">
    <name type="scientific">Rotaria socialis</name>
    <dbReference type="NCBI Taxonomy" id="392032"/>
    <lineage>
        <taxon>Eukaryota</taxon>
        <taxon>Metazoa</taxon>
        <taxon>Spiralia</taxon>
        <taxon>Gnathifera</taxon>
        <taxon>Rotifera</taxon>
        <taxon>Eurotatoria</taxon>
        <taxon>Bdelloidea</taxon>
        <taxon>Philodinida</taxon>
        <taxon>Philodinidae</taxon>
        <taxon>Rotaria</taxon>
    </lineage>
</organism>
<reference evidence="2" key="1">
    <citation type="submission" date="2021-02" db="EMBL/GenBank/DDBJ databases">
        <authorList>
            <person name="Nowell W R."/>
        </authorList>
    </citation>
    <scope>NUCLEOTIDE SEQUENCE</scope>
</reference>
<dbReference type="AlphaFoldDB" id="A0A817Q459"/>
<dbReference type="OrthoDB" id="10033130at2759"/>
<evidence type="ECO:0000256" key="1">
    <source>
        <dbReference type="SAM" id="Phobius"/>
    </source>
</evidence>
<proteinExistence type="predicted"/>
<feature type="transmembrane region" description="Helical" evidence="1">
    <location>
        <begin position="127"/>
        <end position="146"/>
    </location>
</feature>
<evidence type="ECO:0008006" key="4">
    <source>
        <dbReference type="Google" id="ProtNLM"/>
    </source>
</evidence>
<keyword evidence="1" id="KW-1133">Transmembrane helix</keyword>
<evidence type="ECO:0000313" key="2">
    <source>
        <dbReference type="EMBL" id="CAF3182669.1"/>
    </source>
</evidence>
<sequence>MIIAIPIVIIEQSPCLFVYNHVKISTINIVTCTILNESFIRFNTSFDYLIVGNFFPYSIAFTFGLMAYRNMQELSYRTAPLVRPELDKQLPVMVLIQVICTVFSIFPSLVAYLILVYGSIQDLVIVARLRIAYVVMTCLYYSYFAVSV</sequence>
<keyword evidence="1" id="KW-0472">Membrane</keyword>
<dbReference type="EMBL" id="CAJNXB010001606">
    <property type="protein sequence ID" value="CAF3182669.1"/>
    <property type="molecule type" value="Genomic_DNA"/>
</dbReference>
<keyword evidence="1" id="KW-0812">Transmembrane</keyword>
<protein>
    <recommendedName>
        <fullName evidence="4">G protein-coupled receptor</fullName>
    </recommendedName>
</protein>
<name>A0A817Q459_9BILA</name>
<comment type="caution">
    <text evidence="2">The sequence shown here is derived from an EMBL/GenBank/DDBJ whole genome shotgun (WGS) entry which is preliminary data.</text>
</comment>